<keyword evidence="2" id="KW-0479">Metal-binding</keyword>
<organism evidence="6">
    <name type="scientific">marine metagenome</name>
    <dbReference type="NCBI Taxonomy" id="408172"/>
    <lineage>
        <taxon>unclassified sequences</taxon>
        <taxon>metagenomes</taxon>
        <taxon>ecological metagenomes</taxon>
    </lineage>
</organism>
<evidence type="ECO:0000256" key="3">
    <source>
        <dbReference type="ARBA" id="ARBA00022801"/>
    </source>
</evidence>
<dbReference type="Gene3D" id="3.40.630.10">
    <property type="entry name" value="Zn peptidases"/>
    <property type="match status" value="1"/>
</dbReference>
<proteinExistence type="predicted"/>
<evidence type="ECO:0000256" key="4">
    <source>
        <dbReference type="ARBA" id="ARBA00022833"/>
    </source>
</evidence>
<evidence type="ECO:0000256" key="1">
    <source>
        <dbReference type="ARBA" id="ARBA00001947"/>
    </source>
</evidence>
<dbReference type="PANTHER" id="PTHR37326:SF1">
    <property type="entry name" value="BLL3975 PROTEIN"/>
    <property type="match status" value="1"/>
</dbReference>
<dbReference type="GO" id="GO:0046872">
    <property type="term" value="F:metal ion binding"/>
    <property type="evidence" value="ECO:0007669"/>
    <property type="project" value="UniProtKB-KW"/>
</dbReference>
<evidence type="ECO:0000313" key="6">
    <source>
        <dbReference type="EMBL" id="SVA14440.1"/>
    </source>
</evidence>
<dbReference type="AlphaFoldDB" id="A0A381TEC6"/>
<evidence type="ECO:0000256" key="2">
    <source>
        <dbReference type="ARBA" id="ARBA00022723"/>
    </source>
</evidence>
<dbReference type="PANTHER" id="PTHR37326">
    <property type="entry name" value="BLL3975 PROTEIN"/>
    <property type="match status" value="1"/>
</dbReference>
<keyword evidence="3" id="KW-0378">Hydrolase</keyword>
<name>A0A381TEC6_9ZZZZ</name>
<dbReference type="PIRSF" id="PIRSF039012">
    <property type="entry name" value="ASP"/>
    <property type="match status" value="1"/>
</dbReference>
<gene>
    <name evidence="6" type="ORF">METZ01_LOCUS67294</name>
</gene>
<sequence length="335" mass="36257">MPLTPPDDISFDKDGKYISSLRIPHSTNTSGWGSLLLPVIVIRNGDGLTVLFTGGNHGDEYEGPVALRKLANSLKPEEIRGQVIIVPYLNYPAVLAGTRLSPVDGLNMNRSFPGNPEGSMTPMIADFVYRELVLRSDVVIDFHSGGNSMIFEPCTVIHHLEDVEQMRNTIAAARKFGAPISLVLRELDSTGMLDTAVENSGKIFISTELGGGGSVSPRTLRIAENGIQNILRHFKVLPANSEPVPETRFMETPDVGGYLMAPQEGLYETLVELGDPVKKGQPLGRIHSITHIDAPPVEVQSQIDGVLITRAGSAPVKNWDTIAVIAADIDVSVYE</sequence>
<dbReference type="InterPro" id="IPR043795">
    <property type="entry name" value="N-alpha-Ac-DABA-like"/>
</dbReference>
<dbReference type="SUPFAM" id="SSF53187">
    <property type="entry name" value="Zn-dependent exopeptidases"/>
    <property type="match status" value="1"/>
</dbReference>
<dbReference type="GO" id="GO:0016811">
    <property type="term" value="F:hydrolase activity, acting on carbon-nitrogen (but not peptide) bonds, in linear amides"/>
    <property type="evidence" value="ECO:0007669"/>
    <property type="project" value="InterPro"/>
</dbReference>
<feature type="domain" description="Succinylglutamate desuccinylase/Aspartoacylase catalytic" evidence="5">
    <location>
        <begin position="47"/>
        <end position="233"/>
    </location>
</feature>
<dbReference type="Pfam" id="PF24827">
    <property type="entry name" value="AstE_AspA_cat"/>
    <property type="match status" value="1"/>
</dbReference>
<evidence type="ECO:0000259" key="5">
    <source>
        <dbReference type="Pfam" id="PF24827"/>
    </source>
</evidence>
<dbReference type="EMBL" id="UINC01004454">
    <property type="protein sequence ID" value="SVA14440.1"/>
    <property type="molecule type" value="Genomic_DNA"/>
</dbReference>
<dbReference type="GO" id="GO:0016788">
    <property type="term" value="F:hydrolase activity, acting on ester bonds"/>
    <property type="evidence" value="ECO:0007669"/>
    <property type="project" value="InterPro"/>
</dbReference>
<reference evidence="6" key="1">
    <citation type="submission" date="2018-05" db="EMBL/GenBank/DDBJ databases">
        <authorList>
            <person name="Lanie J.A."/>
            <person name="Ng W.-L."/>
            <person name="Kazmierczak K.M."/>
            <person name="Andrzejewski T.M."/>
            <person name="Davidsen T.M."/>
            <person name="Wayne K.J."/>
            <person name="Tettelin H."/>
            <person name="Glass J.I."/>
            <person name="Rusch D."/>
            <person name="Podicherti R."/>
            <person name="Tsui H.-C.T."/>
            <person name="Winkler M.E."/>
        </authorList>
    </citation>
    <scope>NUCLEOTIDE SEQUENCE</scope>
</reference>
<dbReference type="InterPro" id="IPR053138">
    <property type="entry name" value="N-alpha-Ac-DABA_deacetylase"/>
</dbReference>
<accession>A0A381TEC6</accession>
<dbReference type="InterPro" id="IPR055438">
    <property type="entry name" value="AstE_AspA_cat"/>
</dbReference>
<comment type="cofactor">
    <cofactor evidence="1">
        <name>Zn(2+)</name>
        <dbReference type="ChEBI" id="CHEBI:29105"/>
    </cofactor>
</comment>
<dbReference type="CDD" id="cd06252">
    <property type="entry name" value="M14_ASTE_ASPA-like"/>
    <property type="match status" value="1"/>
</dbReference>
<protein>
    <recommendedName>
        <fullName evidence="5">Succinylglutamate desuccinylase/Aspartoacylase catalytic domain-containing protein</fullName>
    </recommendedName>
</protein>
<keyword evidence="4" id="KW-0862">Zinc</keyword>